<organism evidence="1 2">
    <name type="scientific">Corchorus capsularis</name>
    <name type="common">Jute</name>
    <dbReference type="NCBI Taxonomy" id="210143"/>
    <lineage>
        <taxon>Eukaryota</taxon>
        <taxon>Viridiplantae</taxon>
        <taxon>Streptophyta</taxon>
        <taxon>Embryophyta</taxon>
        <taxon>Tracheophyta</taxon>
        <taxon>Spermatophyta</taxon>
        <taxon>Magnoliopsida</taxon>
        <taxon>eudicotyledons</taxon>
        <taxon>Gunneridae</taxon>
        <taxon>Pentapetalae</taxon>
        <taxon>rosids</taxon>
        <taxon>malvids</taxon>
        <taxon>Malvales</taxon>
        <taxon>Malvaceae</taxon>
        <taxon>Grewioideae</taxon>
        <taxon>Apeibeae</taxon>
        <taxon>Corchorus</taxon>
    </lineage>
</organism>
<proteinExistence type="predicted"/>
<comment type="caution">
    <text evidence="1">The sequence shown here is derived from an EMBL/GenBank/DDBJ whole genome shotgun (WGS) entry which is preliminary data.</text>
</comment>
<dbReference type="Gramene" id="OMP10305">
    <property type="protein sequence ID" value="OMP10305"/>
    <property type="gene ID" value="CCACVL1_00996"/>
</dbReference>
<reference evidence="1 2" key="1">
    <citation type="submission" date="2013-09" db="EMBL/GenBank/DDBJ databases">
        <title>Corchorus capsularis genome sequencing.</title>
        <authorList>
            <person name="Alam M."/>
            <person name="Haque M.S."/>
            <person name="Islam M.S."/>
            <person name="Emdad E.M."/>
            <person name="Islam M.M."/>
            <person name="Ahmed B."/>
            <person name="Halim A."/>
            <person name="Hossen Q.M.M."/>
            <person name="Hossain M.Z."/>
            <person name="Ahmed R."/>
            <person name="Khan M.M."/>
            <person name="Islam R."/>
            <person name="Rashid M.M."/>
            <person name="Khan S.A."/>
            <person name="Rahman M.S."/>
            <person name="Alam M."/>
        </authorList>
    </citation>
    <scope>NUCLEOTIDE SEQUENCE [LARGE SCALE GENOMIC DNA]</scope>
    <source>
        <strain evidence="2">cv. CVL-1</strain>
        <tissue evidence="1">Whole seedling</tissue>
    </source>
</reference>
<dbReference type="Proteomes" id="UP000188268">
    <property type="component" value="Unassembled WGS sequence"/>
</dbReference>
<evidence type="ECO:0000313" key="2">
    <source>
        <dbReference type="Proteomes" id="UP000188268"/>
    </source>
</evidence>
<accession>A0A1R3KT98</accession>
<keyword evidence="2" id="KW-1185">Reference proteome</keyword>
<name>A0A1R3KT98_COCAP</name>
<dbReference type="AlphaFoldDB" id="A0A1R3KT98"/>
<sequence>MESFGYNSDIGRITIYNTKFPRRFLLVEPPGLSLYPEK</sequence>
<evidence type="ECO:0000313" key="1">
    <source>
        <dbReference type="EMBL" id="OMP10305.1"/>
    </source>
</evidence>
<protein>
    <submittedName>
        <fullName evidence="1">Uncharacterized protein</fullName>
    </submittedName>
</protein>
<dbReference type="EMBL" id="AWWV01002634">
    <property type="protein sequence ID" value="OMP10305.1"/>
    <property type="molecule type" value="Genomic_DNA"/>
</dbReference>
<gene>
    <name evidence="1" type="ORF">CCACVL1_00996</name>
</gene>